<feature type="domain" description="Transglutaminase-like" evidence="2">
    <location>
        <begin position="109"/>
        <end position="176"/>
    </location>
</feature>
<name>A0A0A2MAK8_9FLAO</name>
<proteinExistence type="predicted"/>
<dbReference type="Proteomes" id="UP000030152">
    <property type="component" value="Unassembled WGS sequence"/>
</dbReference>
<dbReference type="SUPFAM" id="SSF54001">
    <property type="entry name" value="Cysteine proteinases"/>
    <property type="match status" value="1"/>
</dbReference>
<comment type="caution">
    <text evidence="3">The sequence shown here is derived from an EMBL/GenBank/DDBJ whole genome shotgun (WGS) entry which is preliminary data.</text>
</comment>
<dbReference type="RefSeq" id="WP_020211515.1">
    <property type="nucleotide sequence ID" value="NZ_JRLX01000001.1"/>
</dbReference>
<sequence length="323" mass="36138">MKYISKTLYIALLLLTFGFAQAQDFTKVDNTVKAYPKFSDPDKLAAQVSADFKQDDLKARAIFTWIALNIKYDLAAYGINRQPVGFSYSTQEEKIAKQKIMRDDLALKTIKSKKGVCEGYSTLFAVVAEKAGLEAVIIPGTSKSHPAHIGKGPGASDHAWNAVKINGEWQLLDTTWASGVVTGEKPAFAFKFNDGYFFAEPDVFFLNHYPDDKQWLLTKKTGDDFANLPLYYGNYLMGGYQFLAPNTGSFTDRKYNVIPFKIKNLKQGDVVHYAFSKDRKIIQAKPLINNGITEFDVPLDNGSNGTLTIYINQKSVAAYRINR</sequence>
<dbReference type="InterPro" id="IPR038765">
    <property type="entry name" value="Papain-like_cys_pep_sf"/>
</dbReference>
<dbReference type="OrthoDB" id="9788327at2"/>
<keyword evidence="4" id="KW-1185">Reference proteome</keyword>
<evidence type="ECO:0000256" key="1">
    <source>
        <dbReference type="SAM" id="SignalP"/>
    </source>
</evidence>
<dbReference type="GO" id="GO:0005737">
    <property type="term" value="C:cytoplasm"/>
    <property type="evidence" value="ECO:0007669"/>
    <property type="project" value="TreeGrafter"/>
</dbReference>
<feature type="signal peptide" evidence="1">
    <location>
        <begin position="1"/>
        <end position="22"/>
    </location>
</feature>
<dbReference type="Gene3D" id="3.10.620.30">
    <property type="match status" value="1"/>
</dbReference>
<dbReference type="STRING" id="1121895.GCA_000378485_00393"/>
<dbReference type="AlphaFoldDB" id="A0A0A2MAK8"/>
<evidence type="ECO:0000259" key="2">
    <source>
        <dbReference type="SMART" id="SM00460"/>
    </source>
</evidence>
<keyword evidence="1" id="KW-0732">Signal</keyword>
<dbReference type="InterPro" id="IPR002931">
    <property type="entry name" value="Transglutaminase-like"/>
</dbReference>
<accession>A0A0A2MAK8</accession>
<dbReference type="EMBL" id="JRLX01000001">
    <property type="protein sequence ID" value="KGO88503.1"/>
    <property type="molecule type" value="Genomic_DNA"/>
</dbReference>
<reference evidence="3 4" key="1">
    <citation type="submission" date="2013-09" db="EMBL/GenBank/DDBJ databases">
        <authorList>
            <person name="Zeng Z."/>
            <person name="Chen C."/>
        </authorList>
    </citation>
    <scope>NUCLEOTIDE SEQUENCE [LARGE SCALE GENOMIC DNA]</scope>
    <source>
        <strain evidence="3 4">WB 3.3-2</strain>
    </source>
</reference>
<evidence type="ECO:0000313" key="4">
    <source>
        <dbReference type="Proteomes" id="UP000030152"/>
    </source>
</evidence>
<gene>
    <name evidence="3" type="ORF">Q765_00935</name>
</gene>
<dbReference type="SMART" id="SM00460">
    <property type="entry name" value="TGc"/>
    <property type="match status" value="1"/>
</dbReference>
<protein>
    <recommendedName>
        <fullName evidence="2">Transglutaminase-like domain-containing protein</fullName>
    </recommendedName>
</protein>
<dbReference type="PANTHER" id="PTHR46333">
    <property type="entry name" value="CYTOKINESIS PROTEIN 3"/>
    <property type="match status" value="1"/>
</dbReference>
<dbReference type="PANTHER" id="PTHR46333:SF2">
    <property type="entry name" value="CYTOKINESIS PROTEIN 3"/>
    <property type="match status" value="1"/>
</dbReference>
<evidence type="ECO:0000313" key="3">
    <source>
        <dbReference type="EMBL" id="KGO88503.1"/>
    </source>
</evidence>
<dbReference type="Pfam" id="PF01841">
    <property type="entry name" value="Transglut_core"/>
    <property type="match status" value="1"/>
</dbReference>
<feature type="chain" id="PRO_5001991137" description="Transglutaminase-like domain-containing protein" evidence="1">
    <location>
        <begin position="23"/>
        <end position="323"/>
    </location>
</feature>
<dbReference type="eggNOG" id="COG5279">
    <property type="taxonomic scope" value="Bacteria"/>
</dbReference>
<dbReference type="InterPro" id="IPR052557">
    <property type="entry name" value="CAP/Cytokinesis_protein"/>
</dbReference>
<organism evidence="3 4">
    <name type="scientific">Flavobacterium rivuli WB 3.3-2 = DSM 21788</name>
    <dbReference type="NCBI Taxonomy" id="1121895"/>
    <lineage>
        <taxon>Bacteria</taxon>
        <taxon>Pseudomonadati</taxon>
        <taxon>Bacteroidota</taxon>
        <taxon>Flavobacteriia</taxon>
        <taxon>Flavobacteriales</taxon>
        <taxon>Flavobacteriaceae</taxon>
        <taxon>Flavobacterium</taxon>
    </lineage>
</organism>